<evidence type="ECO:0000256" key="9">
    <source>
        <dbReference type="ARBA" id="ARBA00022679"/>
    </source>
</evidence>
<dbReference type="Proteomes" id="UP001209755">
    <property type="component" value="Unassembled WGS sequence"/>
</dbReference>
<dbReference type="Gene3D" id="1.10.1270.20">
    <property type="entry name" value="tRNA(m1g37)methyltransferase, domain 2"/>
    <property type="match status" value="1"/>
</dbReference>
<comment type="function">
    <text evidence="1 15 16">Specifically methylates guanosine-37 in various tRNAs.</text>
</comment>
<evidence type="ECO:0000313" key="18">
    <source>
        <dbReference type="EMBL" id="MCW2308606.1"/>
    </source>
</evidence>
<dbReference type="CDD" id="cd18080">
    <property type="entry name" value="TrmD-like"/>
    <property type="match status" value="1"/>
</dbReference>
<accession>A0ABT3HDX7</accession>
<keyword evidence="10 15" id="KW-0949">S-adenosyl-L-methionine</keyword>
<evidence type="ECO:0000256" key="4">
    <source>
        <dbReference type="ARBA" id="ARBA00011738"/>
    </source>
</evidence>
<keyword evidence="7 15" id="KW-0963">Cytoplasm</keyword>
<evidence type="ECO:0000256" key="6">
    <source>
        <dbReference type="ARBA" id="ARBA00014679"/>
    </source>
</evidence>
<evidence type="ECO:0000256" key="11">
    <source>
        <dbReference type="ARBA" id="ARBA00022694"/>
    </source>
</evidence>
<evidence type="ECO:0000256" key="15">
    <source>
        <dbReference type="HAMAP-Rule" id="MF_00605"/>
    </source>
</evidence>
<evidence type="ECO:0000256" key="8">
    <source>
        <dbReference type="ARBA" id="ARBA00022603"/>
    </source>
</evidence>
<name>A0ABT3HDX7_9HYPH</name>
<reference evidence="19" key="1">
    <citation type="submission" date="2023-07" db="EMBL/GenBank/DDBJ databases">
        <title>Genome sequencing of Purple Non-Sulfur Bacteria from various extreme environments.</title>
        <authorList>
            <person name="Mayer M."/>
        </authorList>
    </citation>
    <scope>NUCLEOTIDE SEQUENCE [LARGE SCALE GENOMIC DNA]</scope>
    <source>
        <strain evidence="19">DSM 17935</strain>
    </source>
</reference>
<evidence type="ECO:0000256" key="2">
    <source>
        <dbReference type="ARBA" id="ARBA00004496"/>
    </source>
</evidence>
<dbReference type="InterPro" id="IPR029026">
    <property type="entry name" value="tRNA_m1G_MTases_N"/>
</dbReference>
<keyword evidence="8 15" id="KW-0489">Methyltransferase</keyword>
<dbReference type="InterPro" id="IPR023148">
    <property type="entry name" value="tRNA_m1G_MeTrfase_C_sf"/>
</dbReference>
<feature type="domain" description="tRNA methyltransferase TRMD/TRM10-type" evidence="17">
    <location>
        <begin position="6"/>
        <end position="226"/>
    </location>
</feature>
<dbReference type="NCBIfam" id="NF000648">
    <property type="entry name" value="PRK00026.1"/>
    <property type="match status" value="1"/>
</dbReference>
<protein>
    <recommendedName>
        <fullName evidence="6 15">tRNA (guanine-N(1)-)-methyltransferase</fullName>
        <ecNumber evidence="5 15">2.1.1.228</ecNumber>
    </recommendedName>
    <alternativeName>
        <fullName evidence="12 15">M1G-methyltransferase</fullName>
    </alternativeName>
    <alternativeName>
        <fullName evidence="13 15">tRNA [GM37] methyltransferase</fullName>
    </alternativeName>
</protein>
<organism evidence="18 19">
    <name type="scientific">Rhodobium gokarnense</name>
    <dbReference type="NCBI Taxonomy" id="364296"/>
    <lineage>
        <taxon>Bacteria</taxon>
        <taxon>Pseudomonadati</taxon>
        <taxon>Pseudomonadota</taxon>
        <taxon>Alphaproteobacteria</taxon>
        <taxon>Hyphomicrobiales</taxon>
        <taxon>Rhodobiaceae</taxon>
        <taxon>Rhodobium</taxon>
    </lineage>
</organism>
<sequence>MTWNATVLTLYPEMFPGPLGVSLAGRALEAGTWSLMTEQIRDHALDKHRSVDDTPAGGGPGMVMRADVLARAIDAVAPEGDPRPKFLMSPRGRPLTQGLVRDLSSGPGAVLVCGRFEGVDERVIEARGLTELSVGDYVLSGGEVAAMVVLDAVVRLLPGVMGAEASGTEESFETGLLEYPHYTRPAEWEGRTIPEVLSSGHHGRIEAWRRDEAERLTRERRPDLWARHRGRDGD</sequence>
<dbReference type="NCBIfam" id="TIGR00088">
    <property type="entry name" value="trmD"/>
    <property type="match status" value="1"/>
</dbReference>
<evidence type="ECO:0000256" key="13">
    <source>
        <dbReference type="ARBA" id="ARBA00033392"/>
    </source>
</evidence>
<dbReference type="PANTHER" id="PTHR46417:SF1">
    <property type="entry name" value="TRNA (GUANINE-N(1)-)-METHYLTRANSFERASE"/>
    <property type="match status" value="1"/>
</dbReference>
<evidence type="ECO:0000256" key="12">
    <source>
        <dbReference type="ARBA" id="ARBA00029736"/>
    </source>
</evidence>
<proteinExistence type="inferred from homology"/>
<dbReference type="Gene3D" id="3.40.1280.10">
    <property type="match status" value="1"/>
</dbReference>
<keyword evidence="19" id="KW-1185">Reference proteome</keyword>
<comment type="similarity">
    <text evidence="3 15 16">Belongs to the RNA methyltransferase TrmD family.</text>
</comment>
<dbReference type="GO" id="GO:0032259">
    <property type="term" value="P:methylation"/>
    <property type="evidence" value="ECO:0007669"/>
    <property type="project" value="UniProtKB-KW"/>
</dbReference>
<evidence type="ECO:0000259" key="17">
    <source>
        <dbReference type="Pfam" id="PF01746"/>
    </source>
</evidence>
<dbReference type="InterPro" id="IPR029028">
    <property type="entry name" value="Alpha/beta_knot_MTases"/>
</dbReference>
<dbReference type="PIRSF" id="PIRSF000386">
    <property type="entry name" value="tRNA_mtase"/>
    <property type="match status" value="1"/>
</dbReference>
<dbReference type="InterPro" id="IPR016009">
    <property type="entry name" value="tRNA_MeTrfase_TRMD/TRM10"/>
</dbReference>
<evidence type="ECO:0000256" key="5">
    <source>
        <dbReference type="ARBA" id="ARBA00012807"/>
    </source>
</evidence>
<evidence type="ECO:0000256" key="16">
    <source>
        <dbReference type="RuleBase" id="RU003464"/>
    </source>
</evidence>
<dbReference type="InterPro" id="IPR002649">
    <property type="entry name" value="tRNA_m1G_MeTrfase_TrmD"/>
</dbReference>
<dbReference type="EMBL" id="JAOQNS010000008">
    <property type="protein sequence ID" value="MCW2308606.1"/>
    <property type="molecule type" value="Genomic_DNA"/>
</dbReference>
<comment type="subunit">
    <text evidence="4 15 16">Homodimer.</text>
</comment>
<dbReference type="EC" id="2.1.1.228" evidence="5 15"/>
<dbReference type="HAMAP" id="MF_00605">
    <property type="entry name" value="TrmD"/>
    <property type="match status" value="1"/>
</dbReference>
<comment type="subcellular location">
    <subcellularLocation>
        <location evidence="2 15 16">Cytoplasm</location>
    </subcellularLocation>
</comment>
<evidence type="ECO:0000313" key="19">
    <source>
        <dbReference type="Proteomes" id="UP001209755"/>
    </source>
</evidence>
<evidence type="ECO:0000256" key="3">
    <source>
        <dbReference type="ARBA" id="ARBA00007630"/>
    </source>
</evidence>
<gene>
    <name evidence="15" type="primary">trmD</name>
    <name evidence="18" type="ORF">M2319_002952</name>
</gene>
<keyword evidence="9 15" id="KW-0808">Transferase</keyword>
<comment type="catalytic activity">
    <reaction evidence="14 15 16">
        <text>guanosine(37) in tRNA + S-adenosyl-L-methionine = N(1)-methylguanosine(37) in tRNA + S-adenosyl-L-homocysteine + H(+)</text>
        <dbReference type="Rhea" id="RHEA:36899"/>
        <dbReference type="Rhea" id="RHEA-COMP:10145"/>
        <dbReference type="Rhea" id="RHEA-COMP:10147"/>
        <dbReference type="ChEBI" id="CHEBI:15378"/>
        <dbReference type="ChEBI" id="CHEBI:57856"/>
        <dbReference type="ChEBI" id="CHEBI:59789"/>
        <dbReference type="ChEBI" id="CHEBI:73542"/>
        <dbReference type="ChEBI" id="CHEBI:74269"/>
        <dbReference type="EC" id="2.1.1.228"/>
    </reaction>
</comment>
<dbReference type="SUPFAM" id="SSF75217">
    <property type="entry name" value="alpha/beta knot"/>
    <property type="match status" value="1"/>
</dbReference>
<dbReference type="PANTHER" id="PTHR46417">
    <property type="entry name" value="TRNA (GUANINE-N(1)-)-METHYLTRANSFERASE"/>
    <property type="match status" value="1"/>
</dbReference>
<feature type="binding site" evidence="15">
    <location>
        <position position="114"/>
    </location>
    <ligand>
        <name>S-adenosyl-L-methionine</name>
        <dbReference type="ChEBI" id="CHEBI:59789"/>
    </ligand>
</feature>
<keyword evidence="11 15" id="KW-0819">tRNA processing</keyword>
<dbReference type="GO" id="GO:0052906">
    <property type="term" value="F:tRNA (guanine(37)-N1)-methyltransferase activity"/>
    <property type="evidence" value="ECO:0007669"/>
    <property type="project" value="UniProtKB-EC"/>
</dbReference>
<evidence type="ECO:0000256" key="14">
    <source>
        <dbReference type="ARBA" id="ARBA00047783"/>
    </source>
</evidence>
<evidence type="ECO:0000256" key="1">
    <source>
        <dbReference type="ARBA" id="ARBA00002634"/>
    </source>
</evidence>
<evidence type="ECO:0000256" key="10">
    <source>
        <dbReference type="ARBA" id="ARBA00022691"/>
    </source>
</evidence>
<evidence type="ECO:0000256" key="7">
    <source>
        <dbReference type="ARBA" id="ARBA00022490"/>
    </source>
</evidence>
<dbReference type="Pfam" id="PF01746">
    <property type="entry name" value="tRNA_m1G_MT"/>
    <property type="match status" value="1"/>
</dbReference>
<comment type="caution">
    <text evidence="18">The sequence shown here is derived from an EMBL/GenBank/DDBJ whole genome shotgun (WGS) entry which is preliminary data.</text>
</comment>
<feature type="binding site" evidence="15">
    <location>
        <begin position="134"/>
        <end position="139"/>
    </location>
    <ligand>
        <name>S-adenosyl-L-methionine</name>
        <dbReference type="ChEBI" id="CHEBI:59789"/>
    </ligand>
</feature>
<dbReference type="RefSeq" id="WP_264602220.1">
    <property type="nucleotide sequence ID" value="NZ_JAOQNS010000008.1"/>
</dbReference>